<dbReference type="SUPFAM" id="SSF110849">
    <property type="entry name" value="ParB/Sulfiredoxin"/>
    <property type="match status" value="1"/>
</dbReference>
<dbReference type="NCBIfam" id="TIGR00180">
    <property type="entry name" value="parB_part"/>
    <property type="match status" value="1"/>
</dbReference>
<dbReference type="EMBL" id="AF083072">
    <property type="protein sequence ID" value="AAC62709.1"/>
    <property type="molecule type" value="Genomic_DNA"/>
</dbReference>
<dbReference type="PANTHER" id="PTHR33375:SF1">
    <property type="entry name" value="CHROMOSOME-PARTITIONING PROTEIN PARB-RELATED"/>
    <property type="match status" value="1"/>
</dbReference>
<dbReference type="GO" id="GO:0003677">
    <property type="term" value="F:DNA binding"/>
    <property type="evidence" value="ECO:0007669"/>
    <property type="project" value="InterPro"/>
</dbReference>
<dbReference type="GO" id="GO:0007059">
    <property type="term" value="P:chromosome segregation"/>
    <property type="evidence" value="ECO:0007669"/>
    <property type="project" value="TreeGrafter"/>
</dbReference>
<dbReference type="InterPro" id="IPR036086">
    <property type="entry name" value="ParB/Sulfiredoxin_sf"/>
</dbReference>
<dbReference type="PIR" id="T31318">
    <property type="entry name" value="T31318"/>
</dbReference>
<dbReference type="Gene3D" id="1.10.10.2830">
    <property type="match status" value="1"/>
</dbReference>
<dbReference type="Pfam" id="PF02195">
    <property type="entry name" value="ParB_N"/>
    <property type="match status" value="1"/>
</dbReference>
<dbReference type="AlphaFoldDB" id="O74066"/>
<name>O74066_CENSM</name>
<organism evidence="2">
    <name type="scientific">Cenarchaeum symbiosum</name>
    <dbReference type="NCBI Taxonomy" id="46770"/>
    <lineage>
        <taxon>Archaea</taxon>
        <taxon>Nitrososphaerota</taxon>
        <taxon>Candidatus Cenarchaeales</taxon>
        <taxon>Candidatus Cenarchaeaceae</taxon>
        <taxon>Candidatus Cenarchaeum</taxon>
    </lineage>
</organism>
<protein>
    <recommendedName>
        <fullName evidence="1">ParB-like N-terminal domain-containing protein</fullName>
    </recommendedName>
</protein>
<accession>O74066</accession>
<dbReference type="PANTHER" id="PTHR33375">
    <property type="entry name" value="CHROMOSOME-PARTITIONING PROTEIN PARB-RELATED"/>
    <property type="match status" value="1"/>
</dbReference>
<dbReference type="InterPro" id="IPR003115">
    <property type="entry name" value="ParB_N"/>
</dbReference>
<feature type="domain" description="ParB-like N-terminal" evidence="1">
    <location>
        <begin position="14"/>
        <end position="108"/>
    </location>
</feature>
<dbReference type="SMART" id="SM00470">
    <property type="entry name" value="ParB"/>
    <property type="match status" value="1"/>
</dbReference>
<dbReference type="InterPro" id="IPR050336">
    <property type="entry name" value="Chromosome_partition/occlusion"/>
</dbReference>
<proteinExistence type="predicted"/>
<evidence type="ECO:0000313" key="2">
    <source>
        <dbReference type="EMBL" id="AAC62709.1"/>
    </source>
</evidence>
<dbReference type="Gene3D" id="3.90.1530.30">
    <property type="match status" value="1"/>
</dbReference>
<evidence type="ECO:0000259" key="1">
    <source>
        <dbReference type="SMART" id="SM00470"/>
    </source>
</evidence>
<sequence>MARRYKPRIKQVLREVPLKNVHVWKDAQARRLDRSRVREIAKSIRSEGLQNPPVIQRGGRGLYLLISGNHRLAALKHLGAKKSKFLVITKDTEYGLEDAKAASVVENLHRMQMSPRELADACRFLAEQMTRAEAARKLGMSMPTFKKYHGFAGVPEKIKALVPGTISRDEATKLYQAVPTVSQALKVALNISRLDRPSRRIYLRLLAQSPRSGHRILLKRVRKTGVRKKIPIELGKNGARKLARVAEREGTDETRLANRIVREYLRKQR</sequence>
<reference evidence="2" key="1">
    <citation type="journal article" date="1998" name="J. Bacteriol.">
        <title>Genomic analysis reveals chromosomal variation in natural populations of the uncultured psychrophilic archaeon Cenarchaeum symbiosum.</title>
        <authorList>
            <person name="Schleper C."/>
            <person name="DeLong E.F."/>
            <person name="Preston C.M."/>
            <person name="Feldman R.A."/>
            <person name="Wu K.Y."/>
            <person name="Swanson R.V."/>
        </authorList>
    </citation>
    <scope>NUCLEOTIDE SEQUENCE</scope>
    <source>
        <strain evidence="2">B</strain>
    </source>
</reference>
<dbReference type="InterPro" id="IPR004437">
    <property type="entry name" value="ParB/RepB/Spo0J"/>
</dbReference>
<dbReference type="GO" id="GO:0005694">
    <property type="term" value="C:chromosome"/>
    <property type="evidence" value="ECO:0007669"/>
    <property type="project" value="TreeGrafter"/>
</dbReference>